<evidence type="ECO:0000313" key="1">
    <source>
        <dbReference type="EMBL" id="KAJ4469957.1"/>
    </source>
</evidence>
<evidence type="ECO:0000313" key="2">
    <source>
        <dbReference type="Proteomes" id="UP001150238"/>
    </source>
</evidence>
<reference evidence="1" key="2">
    <citation type="journal article" date="2023" name="Proc. Natl. Acad. Sci. U.S.A.">
        <title>A global phylogenomic analysis of the shiitake genus Lentinula.</title>
        <authorList>
            <person name="Sierra-Patev S."/>
            <person name="Min B."/>
            <person name="Naranjo-Ortiz M."/>
            <person name="Looney B."/>
            <person name="Konkel Z."/>
            <person name="Slot J.C."/>
            <person name="Sakamoto Y."/>
            <person name="Steenwyk J.L."/>
            <person name="Rokas A."/>
            <person name="Carro J."/>
            <person name="Camarero S."/>
            <person name="Ferreira P."/>
            <person name="Molpeceres G."/>
            <person name="Ruiz-Duenas F.J."/>
            <person name="Serrano A."/>
            <person name="Henrissat B."/>
            <person name="Drula E."/>
            <person name="Hughes K.W."/>
            <person name="Mata J.L."/>
            <person name="Ishikawa N.K."/>
            <person name="Vargas-Isla R."/>
            <person name="Ushijima S."/>
            <person name="Smith C.A."/>
            <person name="Donoghue J."/>
            <person name="Ahrendt S."/>
            <person name="Andreopoulos W."/>
            <person name="He G."/>
            <person name="LaButti K."/>
            <person name="Lipzen A."/>
            <person name="Ng V."/>
            <person name="Riley R."/>
            <person name="Sandor L."/>
            <person name="Barry K."/>
            <person name="Martinez A.T."/>
            <person name="Xiao Y."/>
            <person name="Gibbons J.G."/>
            <person name="Terashima K."/>
            <person name="Grigoriev I.V."/>
            <person name="Hibbett D."/>
        </authorList>
    </citation>
    <scope>NUCLEOTIDE SEQUENCE</scope>
    <source>
        <strain evidence="1">Sp2 HRB7682 ss15</strain>
    </source>
</reference>
<protein>
    <submittedName>
        <fullName evidence="1">Uncharacterized protein</fullName>
    </submittedName>
</protein>
<gene>
    <name evidence="1" type="ORF">C8J55DRAFT_491910</name>
</gene>
<sequence>MYGMTPGQTESHTTQTHKLLQGSSTPLLEQCQSATTCIEHRLIPFSGNAVLDNRFLWELSWSWLCSRLRDFAGTPRLASLHLSRRRCTYVHRQRDIKLLRPSDEDFDFLCDNGFGYRLIVSRSIPSVAVEAWSRMECVLVLLLPYSSNLGSGGGNTNDTNNDDLGKQMLGHSEETHAIVARLIAIRVKLGRLKPGKVNVKHEISLRVKLARGAISYTVQFADANLVLAFSPSFRHWTPRACMNPRPTQPNKNVLCGVSSAFGIGIGPGGFGLGTTIGREDCVAACRPLSNAK</sequence>
<organism evidence="1 2">
    <name type="scientific">Lentinula lateritia</name>
    <dbReference type="NCBI Taxonomy" id="40482"/>
    <lineage>
        <taxon>Eukaryota</taxon>
        <taxon>Fungi</taxon>
        <taxon>Dikarya</taxon>
        <taxon>Basidiomycota</taxon>
        <taxon>Agaricomycotina</taxon>
        <taxon>Agaricomycetes</taxon>
        <taxon>Agaricomycetidae</taxon>
        <taxon>Agaricales</taxon>
        <taxon>Marasmiineae</taxon>
        <taxon>Omphalotaceae</taxon>
        <taxon>Lentinula</taxon>
    </lineage>
</organism>
<dbReference type="EMBL" id="JANVFS010000033">
    <property type="protein sequence ID" value="KAJ4469957.1"/>
    <property type="molecule type" value="Genomic_DNA"/>
</dbReference>
<dbReference type="Proteomes" id="UP001150238">
    <property type="component" value="Unassembled WGS sequence"/>
</dbReference>
<proteinExistence type="predicted"/>
<name>A0A9W8ZYA8_9AGAR</name>
<dbReference type="AlphaFoldDB" id="A0A9W8ZYA8"/>
<accession>A0A9W8ZYA8</accession>
<comment type="caution">
    <text evidence="1">The sequence shown here is derived from an EMBL/GenBank/DDBJ whole genome shotgun (WGS) entry which is preliminary data.</text>
</comment>
<reference evidence="1" key="1">
    <citation type="submission" date="2022-08" db="EMBL/GenBank/DDBJ databases">
        <authorList>
            <consortium name="DOE Joint Genome Institute"/>
            <person name="Min B."/>
            <person name="Riley R."/>
            <person name="Sierra-Patev S."/>
            <person name="Naranjo-Ortiz M."/>
            <person name="Looney B."/>
            <person name="Konkel Z."/>
            <person name="Slot J.C."/>
            <person name="Sakamoto Y."/>
            <person name="Steenwyk J.L."/>
            <person name="Rokas A."/>
            <person name="Carro J."/>
            <person name="Camarero S."/>
            <person name="Ferreira P."/>
            <person name="Molpeceres G."/>
            <person name="Ruiz-Duenas F.J."/>
            <person name="Serrano A."/>
            <person name="Henrissat B."/>
            <person name="Drula E."/>
            <person name="Hughes K.W."/>
            <person name="Mata J.L."/>
            <person name="Ishikawa N.K."/>
            <person name="Vargas-Isla R."/>
            <person name="Ushijima S."/>
            <person name="Smith C.A."/>
            <person name="Ahrendt S."/>
            <person name="Andreopoulos W."/>
            <person name="He G."/>
            <person name="Labutti K."/>
            <person name="Lipzen A."/>
            <person name="Ng V."/>
            <person name="Sandor L."/>
            <person name="Barry K."/>
            <person name="Martinez A.T."/>
            <person name="Xiao Y."/>
            <person name="Gibbons J.G."/>
            <person name="Terashima K."/>
            <person name="Hibbett D.S."/>
            <person name="Grigoriev I.V."/>
        </authorList>
    </citation>
    <scope>NUCLEOTIDE SEQUENCE</scope>
    <source>
        <strain evidence="1">Sp2 HRB7682 ss15</strain>
    </source>
</reference>